<sequence>MLEVGEVRFLEVTGVTSFGAFVRWGLQKDLLVPMAELIRDVHPGERHPIGLFLDRQGRPTGTMRISEMLQDGGEFELDEWVEGESWRKEPTIGVFVILKRRFVGLVSASEPNQLARGEAARFRVASILPDGKVELTLRRFVSEEIEGDAARTLAVLQKADTPQVGDDSPPEQIHELFGLSKKAFKRAVGRLLKQGDVTLDAEGFVVVTQR</sequence>
<reference evidence="2 3" key="1">
    <citation type="submission" date="2015-07" db="EMBL/GenBank/DDBJ databases">
        <title>Genome analysis of myxobacterium Chondromyces crocatus Cm c5 reveals a high potential for natural compound synthesis and the genetic basis for the loss of fruiting body formation.</title>
        <authorList>
            <person name="Zaburannyi N."/>
            <person name="Bunk B."/>
            <person name="Maier J."/>
            <person name="Overmann J."/>
            <person name="Mueller R."/>
        </authorList>
    </citation>
    <scope>NUCLEOTIDE SEQUENCE [LARGE SCALE GENOMIC DNA]</scope>
    <source>
        <strain evidence="2 3">Cm c5</strain>
    </source>
</reference>
<gene>
    <name evidence="2" type="ORF">CMC5_059860</name>
</gene>
<keyword evidence="3" id="KW-1185">Reference proteome</keyword>
<feature type="domain" description="Conserved virulence factor B-like winged helix" evidence="1">
    <location>
        <begin position="155"/>
        <end position="203"/>
    </location>
</feature>
<dbReference type="PANTHER" id="PTHR37296:SF1">
    <property type="entry name" value="CONSERVED VIRULENCE FACTOR B"/>
    <property type="match status" value="1"/>
</dbReference>
<evidence type="ECO:0000313" key="3">
    <source>
        <dbReference type="Proteomes" id="UP000067626"/>
    </source>
</evidence>
<evidence type="ECO:0000259" key="1">
    <source>
        <dbReference type="Pfam" id="PF17783"/>
    </source>
</evidence>
<dbReference type="InterPro" id="IPR014464">
    <property type="entry name" value="CvfB_fam"/>
</dbReference>
<dbReference type="PANTHER" id="PTHR37296">
    <property type="entry name" value="CONSERVED VIRULENCE FACTOR B"/>
    <property type="match status" value="1"/>
</dbReference>
<name>A0A0K1ELK9_CHOCO</name>
<dbReference type="Proteomes" id="UP000067626">
    <property type="component" value="Chromosome"/>
</dbReference>
<dbReference type="InterPro" id="IPR040764">
    <property type="entry name" value="CvfB_WH"/>
</dbReference>
<dbReference type="STRING" id="52.CMC5_059860"/>
<dbReference type="Pfam" id="PF17783">
    <property type="entry name" value="WHD_CvfB"/>
    <property type="match status" value="1"/>
</dbReference>
<dbReference type="InterPro" id="IPR012340">
    <property type="entry name" value="NA-bd_OB-fold"/>
</dbReference>
<dbReference type="InterPro" id="IPR036388">
    <property type="entry name" value="WH-like_DNA-bd_sf"/>
</dbReference>
<dbReference type="EMBL" id="CP012159">
    <property type="protein sequence ID" value="AKT41775.1"/>
    <property type="molecule type" value="Genomic_DNA"/>
</dbReference>
<organism evidence="2 3">
    <name type="scientific">Chondromyces crocatus</name>
    <dbReference type="NCBI Taxonomy" id="52"/>
    <lineage>
        <taxon>Bacteria</taxon>
        <taxon>Pseudomonadati</taxon>
        <taxon>Myxococcota</taxon>
        <taxon>Polyangia</taxon>
        <taxon>Polyangiales</taxon>
        <taxon>Polyangiaceae</taxon>
        <taxon>Chondromyces</taxon>
    </lineage>
</organism>
<dbReference type="RefSeq" id="WP_050433507.1">
    <property type="nucleotide sequence ID" value="NZ_CP012159.1"/>
</dbReference>
<dbReference type="Gene3D" id="1.10.10.10">
    <property type="entry name" value="Winged helix-like DNA-binding domain superfamily/Winged helix DNA-binding domain"/>
    <property type="match status" value="1"/>
</dbReference>
<evidence type="ECO:0000313" key="2">
    <source>
        <dbReference type="EMBL" id="AKT41775.1"/>
    </source>
</evidence>
<proteinExistence type="predicted"/>
<dbReference type="OrthoDB" id="9801597at2"/>
<dbReference type="AlphaFoldDB" id="A0A0K1ELK9"/>
<protein>
    <recommendedName>
        <fullName evidence="1">Conserved virulence factor B-like winged helix domain-containing protein</fullName>
    </recommendedName>
</protein>
<dbReference type="KEGG" id="ccro:CMC5_059860"/>
<accession>A0A0K1ELK9</accession>
<dbReference type="Gene3D" id="2.40.50.140">
    <property type="entry name" value="Nucleic acid-binding proteins"/>
    <property type="match status" value="1"/>
</dbReference>